<protein>
    <recommendedName>
        <fullName evidence="4">MSHA biogenesis protein MshK</fullName>
    </recommendedName>
</protein>
<name>A0ABT2APU5_9BURK</name>
<evidence type="ECO:0000313" key="3">
    <source>
        <dbReference type="Proteomes" id="UP001206572"/>
    </source>
</evidence>
<dbReference type="Proteomes" id="UP001206572">
    <property type="component" value="Unassembled WGS sequence"/>
</dbReference>
<proteinExistence type="predicted"/>
<evidence type="ECO:0000313" key="2">
    <source>
        <dbReference type="EMBL" id="MCS0598270.1"/>
    </source>
</evidence>
<comment type="caution">
    <text evidence="2">The sequence shown here is derived from an EMBL/GenBank/DDBJ whole genome shotgun (WGS) entry which is preliminary data.</text>
</comment>
<feature type="signal peptide" evidence="1">
    <location>
        <begin position="1"/>
        <end position="21"/>
    </location>
</feature>
<organism evidence="2 3">
    <name type="scientific">Massilia agri</name>
    <dbReference type="NCBI Taxonomy" id="1886785"/>
    <lineage>
        <taxon>Bacteria</taxon>
        <taxon>Pseudomonadati</taxon>
        <taxon>Pseudomonadota</taxon>
        <taxon>Betaproteobacteria</taxon>
        <taxon>Burkholderiales</taxon>
        <taxon>Oxalobacteraceae</taxon>
        <taxon>Telluria group</taxon>
        <taxon>Massilia</taxon>
    </lineage>
</organism>
<feature type="chain" id="PRO_5045995947" description="MSHA biogenesis protein MshK" evidence="1">
    <location>
        <begin position="22"/>
        <end position="120"/>
    </location>
</feature>
<reference evidence="2 3" key="1">
    <citation type="submission" date="2022-08" db="EMBL/GenBank/DDBJ databases">
        <title>Reclassification of Massilia species as members of the genera Telluria, Duganella, Pseudoduganella, Mokoshia gen. nov. and Zemynaea gen. nov. using orthogonal and non-orthogonal genome-based approaches.</title>
        <authorList>
            <person name="Bowman J.P."/>
        </authorList>
    </citation>
    <scope>NUCLEOTIDE SEQUENCE [LARGE SCALE GENOMIC DNA]</scope>
    <source>
        <strain evidence="2 3">JCM 31661</strain>
    </source>
</reference>
<gene>
    <name evidence="2" type="ORF">NX780_18150</name>
</gene>
<accession>A0ABT2APU5</accession>
<sequence length="120" mass="12572">MKLLNATILAALVLTAHTASAQALLDPTRPPASLGVRPDAAAGDGMPRLQSVLIAPRQGGRHIAVIDGETVRLGDNYKGARVARMTQTEVELVRGRERQVLRLEPSPLPPVAGAGIQAAN</sequence>
<keyword evidence="3" id="KW-1185">Reference proteome</keyword>
<evidence type="ECO:0000256" key="1">
    <source>
        <dbReference type="SAM" id="SignalP"/>
    </source>
</evidence>
<evidence type="ECO:0008006" key="4">
    <source>
        <dbReference type="Google" id="ProtNLM"/>
    </source>
</evidence>
<dbReference type="EMBL" id="JANUHA010000014">
    <property type="protein sequence ID" value="MCS0598270.1"/>
    <property type="molecule type" value="Genomic_DNA"/>
</dbReference>
<keyword evidence="1" id="KW-0732">Signal</keyword>
<dbReference type="RefSeq" id="WP_258829285.1">
    <property type="nucleotide sequence ID" value="NZ_JANUHA010000014.1"/>
</dbReference>